<gene>
    <name evidence="2" type="ORF">D3878_04385</name>
</gene>
<dbReference type="PIRSF" id="PIRSF029347">
    <property type="entry name" value="RecF"/>
    <property type="match status" value="1"/>
</dbReference>
<keyword evidence="3" id="KW-1185">Reference proteome</keyword>
<evidence type="ECO:0000313" key="2">
    <source>
        <dbReference type="EMBL" id="RJG00918.1"/>
    </source>
</evidence>
<keyword evidence="2" id="KW-0067">ATP-binding</keyword>
<dbReference type="InterPro" id="IPR051396">
    <property type="entry name" value="Bact_Antivir_Def_Nuclease"/>
</dbReference>
<proteinExistence type="predicted"/>
<dbReference type="Gene3D" id="3.40.50.300">
    <property type="entry name" value="P-loop containing nucleotide triphosphate hydrolases"/>
    <property type="match status" value="1"/>
</dbReference>
<sequence length="424" mass="47634">MFKVKSISITGFWQSKEVDSSFRDDVNIIIGKNGTGKTTFMNILRAVLTVDLDALYGNAFHSVTINLTDGKKTKKIFANKIEADPFPRIEYRISNRRYVVSLISPEDGKNLPLSMRRRFIEESSRIKQELAELAAVASLSVYRIGGDPDLEFRERSPKRYASTVDMRLASLMQRLTQYQLELSNQAREISAGLQRDVLISLLYSEEKAKNPGYTIEFDERIERQNLVSAYKQLGVSGTEVSKKIQDHIATVTTTVKNLKSLSQKVGKEAETKTVGLVDLSALEAFKLTQTVITKSLAAEQKTKAIFSQVDLFLQTLKTFVEDKTFTFSAGELTVANEGSIPLEKLSSGEKQLLILFIEALLQRKQPYIFLADEPELSLHISWQRHIVSAIRSLNPNAQIIVATHSPEIAGKFRECILSTLSKVF</sequence>
<feature type="domain" description="Endonuclease GajA/Old nuclease/RecF-like AAA" evidence="1">
    <location>
        <begin position="3"/>
        <end position="409"/>
    </location>
</feature>
<dbReference type="InterPro" id="IPR027417">
    <property type="entry name" value="P-loop_NTPase"/>
</dbReference>
<dbReference type="PANTHER" id="PTHR43581:SF2">
    <property type="entry name" value="EXCINUCLEASE ATPASE SUBUNIT"/>
    <property type="match status" value="1"/>
</dbReference>
<dbReference type="PANTHER" id="PTHR43581">
    <property type="entry name" value="ATP/GTP PHOSPHATASE"/>
    <property type="match status" value="1"/>
</dbReference>
<accession>A0A3A3FXI3</accession>
<evidence type="ECO:0000313" key="3">
    <source>
        <dbReference type="Proteomes" id="UP000266327"/>
    </source>
</evidence>
<keyword evidence="2" id="KW-0547">Nucleotide-binding</keyword>
<dbReference type="RefSeq" id="WP_119784371.1">
    <property type="nucleotide sequence ID" value="NZ_QYUQ01000002.1"/>
</dbReference>
<organism evidence="2 3">
    <name type="scientific">Noviherbaspirillum sedimenti</name>
    <dbReference type="NCBI Taxonomy" id="2320865"/>
    <lineage>
        <taxon>Bacteria</taxon>
        <taxon>Pseudomonadati</taxon>
        <taxon>Pseudomonadota</taxon>
        <taxon>Betaproteobacteria</taxon>
        <taxon>Burkholderiales</taxon>
        <taxon>Oxalobacteraceae</taxon>
        <taxon>Noviherbaspirillum</taxon>
    </lineage>
</organism>
<dbReference type="EMBL" id="QYUQ01000002">
    <property type="protein sequence ID" value="RJG00918.1"/>
    <property type="molecule type" value="Genomic_DNA"/>
</dbReference>
<protein>
    <submittedName>
        <fullName evidence="2">ATP-binding protein</fullName>
    </submittedName>
</protein>
<dbReference type="SUPFAM" id="SSF52540">
    <property type="entry name" value="P-loop containing nucleoside triphosphate hydrolases"/>
    <property type="match status" value="1"/>
</dbReference>
<dbReference type="AlphaFoldDB" id="A0A3A3FXI3"/>
<dbReference type="InterPro" id="IPR041685">
    <property type="entry name" value="AAA_GajA/Old/RecF-like"/>
</dbReference>
<reference evidence="3" key="1">
    <citation type="submission" date="2018-09" db="EMBL/GenBank/DDBJ databases">
        <authorList>
            <person name="Zhu H."/>
        </authorList>
    </citation>
    <scope>NUCLEOTIDE SEQUENCE [LARGE SCALE GENOMIC DNA]</scope>
    <source>
        <strain evidence="3">K1S02-23</strain>
    </source>
</reference>
<name>A0A3A3FXI3_9BURK</name>
<dbReference type="Pfam" id="PF13175">
    <property type="entry name" value="AAA_15"/>
    <property type="match status" value="1"/>
</dbReference>
<evidence type="ECO:0000259" key="1">
    <source>
        <dbReference type="Pfam" id="PF13175"/>
    </source>
</evidence>
<dbReference type="GO" id="GO:0005524">
    <property type="term" value="F:ATP binding"/>
    <property type="evidence" value="ECO:0007669"/>
    <property type="project" value="UniProtKB-KW"/>
</dbReference>
<dbReference type="Proteomes" id="UP000266327">
    <property type="component" value="Unassembled WGS sequence"/>
</dbReference>
<dbReference type="OrthoDB" id="9784297at2"/>
<dbReference type="InterPro" id="IPR014555">
    <property type="entry name" value="RecF-like"/>
</dbReference>
<comment type="caution">
    <text evidence="2">The sequence shown here is derived from an EMBL/GenBank/DDBJ whole genome shotgun (WGS) entry which is preliminary data.</text>
</comment>